<dbReference type="Gene3D" id="3.40.630.190">
    <property type="entry name" value="LCP protein"/>
    <property type="match status" value="1"/>
</dbReference>
<reference evidence="5" key="1">
    <citation type="submission" date="2016-10" db="EMBL/GenBank/DDBJ databases">
        <authorList>
            <person name="Varghese N."/>
            <person name="Submissions S."/>
        </authorList>
    </citation>
    <scope>NUCLEOTIDE SEQUENCE [LARGE SCALE GENOMIC DNA]</scope>
    <source>
        <strain evidence="5">DSM 13490</strain>
    </source>
</reference>
<proteinExistence type="inferred from homology"/>
<evidence type="ECO:0000259" key="3">
    <source>
        <dbReference type="Pfam" id="PF13399"/>
    </source>
</evidence>
<dbReference type="InterPro" id="IPR004474">
    <property type="entry name" value="LytR_CpsA_psr"/>
</dbReference>
<feature type="domain" description="LytR/CpsA/Psr regulator C-terminal" evidence="3">
    <location>
        <begin position="328"/>
        <end position="412"/>
    </location>
</feature>
<name>A0A1H3EQX3_9BACT</name>
<dbReference type="RefSeq" id="WP_234945420.1">
    <property type="nucleotide sequence ID" value="NZ_FNPD01000003.1"/>
</dbReference>
<dbReference type="Proteomes" id="UP000199266">
    <property type="component" value="Unassembled WGS sequence"/>
</dbReference>
<keyword evidence="5" id="KW-1185">Reference proteome</keyword>
<dbReference type="PANTHER" id="PTHR33392:SF6">
    <property type="entry name" value="POLYISOPRENYL-TEICHOIC ACID--PEPTIDOGLYCAN TEICHOIC ACID TRANSFERASE TAGU"/>
    <property type="match status" value="1"/>
</dbReference>
<dbReference type="PANTHER" id="PTHR33392">
    <property type="entry name" value="POLYISOPRENYL-TEICHOIC ACID--PEPTIDOGLYCAN TEICHOIC ACID TRANSFERASE TAGU"/>
    <property type="match status" value="1"/>
</dbReference>
<gene>
    <name evidence="4" type="ORF">SAMN03080603_00700</name>
</gene>
<feature type="domain" description="Cell envelope-related transcriptional attenuator" evidence="2">
    <location>
        <begin position="64"/>
        <end position="211"/>
    </location>
</feature>
<comment type="similarity">
    <text evidence="1">Belongs to the LytR/CpsA/Psr (LCP) family.</text>
</comment>
<dbReference type="InterPro" id="IPR027381">
    <property type="entry name" value="LytR/CpsA/Psr_C"/>
</dbReference>
<dbReference type="InterPro" id="IPR050922">
    <property type="entry name" value="LytR/CpsA/Psr_CW_biosynth"/>
</dbReference>
<organism evidence="4 5">
    <name type="scientific">Acetomicrobium thermoterrenum DSM 13490</name>
    <dbReference type="NCBI Taxonomy" id="1120987"/>
    <lineage>
        <taxon>Bacteria</taxon>
        <taxon>Thermotogati</taxon>
        <taxon>Synergistota</taxon>
        <taxon>Synergistia</taxon>
        <taxon>Synergistales</taxon>
        <taxon>Acetomicrobiaceae</taxon>
        <taxon>Acetomicrobium</taxon>
    </lineage>
</organism>
<evidence type="ECO:0000313" key="4">
    <source>
        <dbReference type="EMBL" id="SDX80359.1"/>
    </source>
</evidence>
<protein>
    <submittedName>
        <fullName evidence="4">Transcriptional attenuator, LytR family</fullName>
    </submittedName>
</protein>
<dbReference type="AlphaFoldDB" id="A0A1H3EQX3"/>
<dbReference type="Pfam" id="PF13399">
    <property type="entry name" value="LytR_C"/>
    <property type="match status" value="1"/>
</dbReference>
<dbReference type="Pfam" id="PF03816">
    <property type="entry name" value="LytR_cpsA_psr"/>
    <property type="match status" value="1"/>
</dbReference>
<evidence type="ECO:0000313" key="5">
    <source>
        <dbReference type="Proteomes" id="UP000199266"/>
    </source>
</evidence>
<evidence type="ECO:0000256" key="1">
    <source>
        <dbReference type="ARBA" id="ARBA00006068"/>
    </source>
</evidence>
<dbReference type="NCBIfam" id="TIGR00350">
    <property type="entry name" value="lytR_cpsA_psr"/>
    <property type="match status" value="1"/>
</dbReference>
<dbReference type="EMBL" id="FNPD01000003">
    <property type="protein sequence ID" value="SDX80359.1"/>
    <property type="molecule type" value="Genomic_DNA"/>
</dbReference>
<sequence>MTKLKLALLIMAMVVATVGGAYVRLYGYFSPKVESIKESVQHDEKTGKINICIVGKDNTEDSHRADTILFTTLDLDNKTVQVLSIPRDTRVQIPGRGWDKINHAYPYGGIELLNRTLINYLGMPIHYYIELDYNSFPKIVDLLGGVDIYVEKRLKYVDKAGGLYIDIPQGLQHMDGETALKFVRFRHDALGDIGRIKRQQQFMKALLQKIANQALSTKMPTLLKAILQALQTDLPAEEALKLAMYFRDIQPQNIRFFTLPGKPAVLSGVSYWLGDVNRALAMLSAPISEEEQEDGNAMKGTATSPEKLIEEGKEQIDRNTIARNITCRVAVLNGDGTAGLANQFADVLQRYGIDIAYKSNARHFDYHYTSILYPRNLERESKMLGQLLGISDSLVKPSDSTTNLTIIIGHDYKSILARLENGLR</sequence>
<dbReference type="Gene3D" id="3.30.70.2390">
    <property type="match status" value="1"/>
</dbReference>
<accession>A0A1H3EQX3</accession>
<evidence type="ECO:0000259" key="2">
    <source>
        <dbReference type="Pfam" id="PF03816"/>
    </source>
</evidence>